<dbReference type="RefSeq" id="WP_013679969.1">
    <property type="nucleotide sequence ID" value="NC_015315.1"/>
</dbReference>
<dbReference type="Gene3D" id="3.90.650.10">
    <property type="entry name" value="PurM-like C-terminal domain"/>
    <property type="match status" value="1"/>
</dbReference>
<dbReference type="SUPFAM" id="SSF55326">
    <property type="entry name" value="PurM N-terminal domain-like"/>
    <property type="match status" value="1"/>
</dbReference>
<comment type="similarity">
    <text evidence="1">Belongs to the HypE family.</text>
</comment>
<proteinExistence type="inferred from homology"/>
<feature type="domain" description="PurM-like N-terminal" evidence="2">
    <location>
        <begin position="35"/>
        <end position="143"/>
    </location>
</feature>
<dbReference type="AlphaFoldDB" id="F2L0F1"/>
<dbReference type="InterPro" id="IPR010918">
    <property type="entry name" value="PurM-like_C_dom"/>
</dbReference>
<dbReference type="EMBL" id="CP002590">
    <property type="protein sequence ID" value="AEA12633.1"/>
    <property type="molecule type" value="Genomic_DNA"/>
</dbReference>
<dbReference type="OrthoDB" id="31494at2157"/>
<dbReference type="CDD" id="cd06061">
    <property type="entry name" value="PurM-like1"/>
    <property type="match status" value="1"/>
</dbReference>
<dbReference type="Pfam" id="PF00586">
    <property type="entry name" value="AIRS"/>
    <property type="match status" value="1"/>
</dbReference>
<dbReference type="HOGENOM" id="CLU_041631_0_0_2"/>
<dbReference type="GO" id="GO:0051604">
    <property type="term" value="P:protein maturation"/>
    <property type="evidence" value="ECO:0007669"/>
    <property type="project" value="TreeGrafter"/>
</dbReference>
<dbReference type="GeneID" id="10360682"/>
<accession>F2L0F1</accession>
<dbReference type="InterPro" id="IPR011854">
    <property type="entry name" value="HypE"/>
</dbReference>
<dbReference type="Gene3D" id="3.30.1330.10">
    <property type="entry name" value="PurM-like, N-terminal domain"/>
    <property type="match status" value="1"/>
</dbReference>
<dbReference type="Pfam" id="PF02769">
    <property type="entry name" value="AIRS_C"/>
    <property type="match status" value="1"/>
</dbReference>
<evidence type="ECO:0000259" key="3">
    <source>
        <dbReference type="Pfam" id="PF02769"/>
    </source>
</evidence>
<sequence>MKLGKITRDVFDSVIYPRLGAKRPDVLVPPQHGVDVGAIDLGDGRVLVVKTDPVFIVPQFGFKKAAWFAVHILASDVMTSGIPPQYAAIDLNLPVSMTDEQFAEMWEGLHEAMAEIGVSVVAGHTGRYEGTDYPMLGGFTMFGIGPKERLVTTRGAKPGDQIVMTKGPAIEATALLANFYPDYFKARLAPDVFQEAYDLYWQMSCWRDGLIASRIGVHAMHDATEGGVWGALVEIAEASGVKIEVYEERLFVKRAVAELTKAVGIDPWSSISEGTLIIATDRGEEVVEALRKEGIEAGVIGEVKAGGPGVVLRRRGGAAEPIAHPREDPFWYAFSKIGQMLH</sequence>
<dbReference type="STRING" id="999630.TUZN_1154"/>
<dbReference type="Proteomes" id="UP000008138">
    <property type="component" value="Chromosome"/>
</dbReference>
<feature type="domain" description="PurM-like C-terminal" evidence="3">
    <location>
        <begin position="157"/>
        <end position="308"/>
    </location>
</feature>
<reference key="2">
    <citation type="submission" date="2011-03" db="EMBL/GenBank/DDBJ databases">
        <title>Complete genome sequence of the thermoacidophilic crenarchaeon Thermoproteus uzoniensis 768-20.</title>
        <authorList>
            <person name="Mardanov A.V."/>
            <person name="Gumerov V.M."/>
            <person name="Beletsky A.V."/>
            <person name="Prokofeva M.I."/>
            <person name="Bonch-Osmolovskaya E.A."/>
            <person name="Ravin N.V."/>
            <person name="Skryabin K.G."/>
        </authorList>
    </citation>
    <scope>NUCLEOTIDE SEQUENCE</scope>
    <source>
        <strain>768-20</strain>
    </source>
</reference>
<dbReference type="InterPro" id="IPR036921">
    <property type="entry name" value="PurM-like_N_sf"/>
</dbReference>
<evidence type="ECO:0000259" key="2">
    <source>
        <dbReference type="Pfam" id="PF00586"/>
    </source>
</evidence>
<evidence type="ECO:0000313" key="5">
    <source>
        <dbReference type="Proteomes" id="UP000008138"/>
    </source>
</evidence>
<dbReference type="SUPFAM" id="SSF56042">
    <property type="entry name" value="PurM C-terminal domain-like"/>
    <property type="match status" value="1"/>
</dbReference>
<dbReference type="PANTHER" id="PTHR30303">
    <property type="entry name" value="HYDROGENASE ISOENZYMES FORMATION PROTEIN HYPE"/>
    <property type="match status" value="1"/>
</dbReference>
<reference evidence="4 5" key="1">
    <citation type="journal article" date="2011" name="J. Bacteriol.">
        <title>Complete genome sequence of the thermoacidophilic crenarchaeon Thermoproteus uzoniensis 768-20.</title>
        <authorList>
            <person name="Mardanov A.V."/>
            <person name="Gumerov V.M."/>
            <person name="Beletsky A.V."/>
            <person name="Prokofeva M.I."/>
            <person name="Bonch-Osmolovskaya E.A."/>
            <person name="Ravin N.V."/>
            <person name="Skryabin K.G."/>
        </authorList>
    </citation>
    <scope>NUCLEOTIDE SEQUENCE [LARGE SCALE GENOMIC DNA]</scope>
    <source>
        <strain evidence="4 5">768-20</strain>
    </source>
</reference>
<evidence type="ECO:0000313" key="4">
    <source>
        <dbReference type="EMBL" id="AEA12633.1"/>
    </source>
</evidence>
<organism evidence="4 5">
    <name type="scientific">Thermoproteus uzoniensis (strain 768-20)</name>
    <dbReference type="NCBI Taxonomy" id="999630"/>
    <lineage>
        <taxon>Archaea</taxon>
        <taxon>Thermoproteota</taxon>
        <taxon>Thermoprotei</taxon>
        <taxon>Thermoproteales</taxon>
        <taxon>Thermoproteaceae</taxon>
        <taxon>Thermoproteus</taxon>
    </lineage>
</organism>
<gene>
    <name evidence="4" type="ordered locus">TUZN_1154</name>
</gene>
<dbReference type="InterPro" id="IPR036676">
    <property type="entry name" value="PurM-like_C_sf"/>
</dbReference>
<dbReference type="eggNOG" id="arCOG00636">
    <property type="taxonomic scope" value="Archaea"/>
</dbReference>
<dbReference type="PIRSF" id="PIRSF005644">
    <property type="entry name" value="Hdrgns_mtr_HypE"/>
    <property type="match status" value="1"/>
</dbReference>
<dbReference type="KEGG" id="tuz:TUZN_1154"/>
<protein>
    <submittedName>
        <fullName evidence="4">AIR synthase-like protein</fullName>
    </submittedName>
</protein>
<evidence type="ECO:0000256" key="1">
    <source>
        <dbReference type="ARBA" id="ARBA00006243"/>
    </source>
</evidence>
<dbReference type="InterPro" id="IPR016188">
    <property type="entry name" value="PurM-like_N"/>
</dbReference>
<name>F2L0F1_THEU7</name>
<dbReference type="PANTHER" id="PTHR30303:SF4">
    <property type="entry name" value="HYDROGENASE EXPRESSION_FORMATION PROTEIN HYPE"/>
    <property type="match status" value="1"/>
</dbReference>
<keyword evidence="5" id="KW-1185">Reference proteome</keyword>